<keyword evidence="3" id="KW-1185">Reference proteome</keyword>
<dbReference type="InterPro" id="IPR011051">
    <property type="entry name" value="RmlC_Cupin_sf"/>
</dbReference>
<evidence type="ECO:0000313" key="3">
    <source>
        <dbReference type="Proteomes" id="UP000319210"/>
    </source>
</evidence>
<name>A0A4Y3QUM4_STRCI</name>
<reference evidence="2 3" key="1">
    <citation type="submission" date="2019-06" db="EMBL/GenBank/DDBJ databases">
        <title>Whole genome shotgun sequence of Streptomyces cacaoi subsp. cacaoi NBRC 12748.</title>
        <authorList>
            <person name="Hosoyama A."/>
            <person name="Uohara A."/>
            <person name="Ohji S."/>
            <person name="Ichikawa N."/>
        </authorList>
    </citation>
    <scope>NUCLEOTIDE SEQUENCE [LARGE SCALE GENOMIC DNA]</scope>
    <source>
        <strain evidence="2 3">NBRC 12748</strain>
    </source>
</reference>
<dbReference type="AlphaFoldDB" id="A0A4Y3QUM4"/>
<feature type="region of interest" description="Disordered" evidence="1">
    <location>
        <begin position="55"/>
        <end position="78"/>
    </location>
</feature>
<accession>A0A4Y3QUM4</accession>
<dbReference type="EMBL" id="BJMM01000003">
    <property type="protein sequence ID" value="GEB48333.1"/>
    <property type="molecule type" value="Genomic_DNA"/>
</dbReference>
<evidence type="ECO:0008006" key="4">
    <source>
        <dbReference type="Google" id="ProtNLM"/>
    </source>
</evidence>
<feature type="compositionally biased region" description="Basic and acidic residues" evidence="1">
    <location>
        <begin position="67"/>
        <end position="78"/>
    </location>
</feature>
<gene>
    <name evidence="2" type="ORF">SCA03_08840</name>
</gene>
<sequence>MLPLTRVLHGRPRLVLGEHGLVLAPGEAAEFDTRVPHWCGPADARAVELLSLSGQQGERAHLRARPRAADARPGTERE</sequence>
<proteinExistence type="predicted"/>
<organism evidence="2 3">
    <name type="scientific">Streptomyces cacaoi</name>
    <dbReference type="NCBI Taxonomy" id="1898"/>
    <lineage>
        <taxon>Bacteria</taxon>
        <taxon>Bacillati</taxon>
        <taxon>Actinomycetota</taxon>
        <taxon>Actinomycetes</taxon>
        <taxon>Kitasatosporales</taxon>
        <taxon>Streptomycetaceae</taxon>
        <taxon>Streptomyces</taxon>
    </lineage>
</organism>
<evidence type="ECO:0000313" key="2">
    <source>
        <dbReference type="EMBL" id="GEB48333.1"/>
    </source>
</evidence>
<dbReference type="Proteomes" id="UP000319210">
    <property type="component" value="Unassembled WGS sequence"/>
</dbReference>
<dbReference type="SUPFAM" id="SSF51182">
    <property type="entry name" value="RmlC-like cupins"/>
    <property type="match status" value="1"/>
</dbReference>
<comment type="caution">
    <text evidence="2">The sequence shown here is derived from an EMBL/GenBank/DDBJ whole genome shotgun (WGS) entry which is preliminary data.</text>
</comment>
<evidence type="ECO:0000256" key="1">
    <source>
        <dbReference type="SAM" id="MobiDB-lite"/>
    </source>
</evidence>
<protein>
    <recommendedName>
        <fullName evidence="4">Cupin domain-containing protein</fullName>
    </recommendedName>
</protein>